<dbReference type="Proteomes" id="UP000230869">
    <property type="component" value="Unassembled WGS sequence"/>
</dbReference>
<name>A0A2M6K7Y3_9BACT</name>
<evidence type="ECO:0000313" key="1">
    <source>
        <dbReference type="EMBL" id="PIR12795.1"/>
    </source>
</evidence>
<dbReference type="EMBL" id="PCWW01000070">
    <property type="protein sequence ID" value="PIR12795.1"/>
    <property type="molecule type" value="Genomic_DNA"/>
</dbReference>
<evidence type="ECO:0008006" key="3">
    <source>
        <dbReference type="Google" id="ProtNLM"/>
    </source>
</evidence>
<dbReference type="PROSITE" id="PS51257">
    <property type="entry name" value="PROKAR_LIPOPROTEIN"/>
    <property type="match status" value="1"/>
</dbReference>
<dbReference type="AlphaFoldDB" id="A0A2M6K7Y3"/>
<accession>A0A2M6K7Y3</accession>
<proteinExistence type="predicted"/>
<comment type="caution">
    <text evidence="1">The sequence shown here is derived from an EMBL/GenBank/DDBJ whole genome shotgun (WGS) entry which is preliminary data.</text>
</comment>
<gene>
    <name evidence="1" type="ORF">COV49_04125</name>
</gene>
<protein>
    <recommendedName>
        <fullName evidence="3">Lipoprotein</fullName>
    </recommendedName>
</protein>
<organism evidence="1 2">
    <name type="scientific">Candidatus Falkowbacteria bacterium CG11_big_fil_rev_8_21_14_0_20_39_10</name>
    <dbReference type="NCBI Taxonomy" id="1974570"/>
    <lineage>
        <taxon>Bacteria</taxon>
        <taxon>Candidatus Falkowiibacteriota</taxon>
    </lineage>
</organism>
<evidence type="ECO:0000313" key="2">
    <source>
        <dbReference type="Proteomes" id="UP000230869"/>
    </source>
</evidence>
<reference evidence="1 2" key="1">
    <citation type="submission" date="2017-09" db="EMBL/GenBank/DDBJ databases">
        <title>Depth-based differentiation of microbial function through sediment-hosted aquifers and enrichment of novel symbionts in the deep terrestrial subsurface.</title>
        <authorList>
            <person name="Probst A.J."/>
            <person name="Ladd B."/>
            <person name="Jarett J.K."/>
            <person name="Geller-Mcgrath D.E."/>
            <person name="Sieber C.M."/>
            <person name="Emerson J.B."/>
            <person name="Anantharaman K."/>
            <person name="Thomas B.C."/>
            <person name="Malmstrom R."/>
            <person name="Stieglmeier M."/>
            <person name="Klingl A."/>
            <person name="Woyke T."/>
            <person name="Ryan C.M."/>
            <person name="Banfield J.F."/>
        </authorList>
    </citation>
    <scope>NUCLEOTIDE SEQUENCE [LARGE SCALE GENOMIC DNA]</scope>
    <source>
        <strain evidence="1">CG11_big_fil_rev_8_21_14_0_20_39_10</strain>
    </source>
</reference>
<sequence>MNRYAKILLVILIGVFLAGCASFGEKSDKENWYGLMGSREYFKHETNMLALKKLENSTPDSNPKQGYEGKVQNFNLHKTYNFVIRGPEIKSFLIGPGGIKKERLIPGDYTGTVYDGGNIIGKPWPFFVGVQKHNYLGEEVHWYLYSK</sequence>